<dbReference type="EMBL" id="MH460460">
    <property type="protein sequence ID" value="AXG66470.1"/>
    <property type="molecule type" value="Genomic_DNA"/>
</dbReference>
<reference evidence="2 3" key="1">
    <citation type="journal article" date="2018" name="Front. Microbiol.">
        <title>Jumbo Bacteriophages Are Represented Within an Increasing Diversity of Environmental Viruses Infecting the Emerging Phytopathogen, Dickeya solani.</title>
        <authorList>
            <person name="Day A.W."/>
            <person name="Ahn J."/>
            <person name="Salmond G.P.C."/>
        </authorList>
    </citation>
    <scope>NUCLEOTIDE SEQUENCE [LARGE SCALE GENOMIC DNA]</scope>
</reference>
<dbReference type="Proteomes" id="UP000263742">
    <property type="component" value="Segment"/>
</dbReference>
<protein>
    <submittedName>
        <fullName evidence="2">Uncharacterized protein</fullName>
    </submittedName>
</protein>
<proteinExistence type="predicted"/>
<feature type="compositionally biased region" description="Low complexity" evidence="1">
    <location>
        <begin position="13"/>
        <end position="31"/>
    </location>
</feature>
<name>A0A384ZW50_9CAUD</name>
<sequence length="240" mass="25646">MKDSKKSVPARGTAKSTPTAPAAPIPATASIGSRTTAPARIATKNESSPICVLSNLTESLITSCNVFHEAMAKVGMYSLGAEGIADRVADLLSAQQSESQSYQKEDNSAAATIVYAGRVLCLSSTILEAIIDGVENDRKIRDSEGDEDDREALATDNTFAGRRLSNAYTEACYVANKTRDQLDCISIAIFGNEVELERAASACSDSKSVGIAFMLEAMVRRMDNILNAVNTLTYRVNESM</sequence>
<evidence type="ECO:0000313" key="2">
    <source>
        <dbReference type="EMBL" id="AXG66470.1"/>
    </source>
</evidence>
<accession>A0A384ZW50</accession>
<feature type="region of interest" description="Disordered" evidence="1">
    <location>
        <begin position="1"/>
        <end position="35"/>
    </location>
</feature>
<evidence type="ECO:0000313" key="3">
    <source>
        <dbReference type="Proteomes" id="UP000263742"/>
    </source>
</evidence>
<evidence type="ECO:0000256" key="1">
    <source>
        <dbReference type="SAM" id="MobiDB-lite"/>
    </source>
</evidence>
<organism evidence="2 3">
    <name type="scientific">Dickeya phage vB_DsoM_JA13</name>
    <dbReference type="NCBI Taxonomy" id="2283030"/>
    <lineage>
        <taxon>Viruses</taxon>
        <taxon>Duplodnaviria</taxon>
        <taxon>Heunggongvirae</taxon>
        <taxon>Uroviricota</taxon>
        <taxon>Caudoviricetes</taxon>
        <taxon>Salmondvirus</taxon>
        <taxon>Salmondvirus JA11</taxon>
    </lineage>
</organism>
<gene>
    <name evidence="2" type="ORF">JA13_067</name>
</gene>